<dbReference type="Gene3D" id="1.25.40.10">
    <property type="entry name" value="Tetratricopeptide repeat domain"/>
    <property type="match status" value="1"/>
</dbReference>
<protein>
    <recommendedName>
        <fullName evidence="4">CS domain-containing protein</fullName>
    </recommendedName>
</protein>
<reference evidence="5" key="1">
    <citation type="submission" date="2021-01" db="EMBL/GenBank/DDBJ databases">
        <authorList>
            <person name="Corre E."/>
            <person name="Pelletier E."/>
            <person name="Niang G."/>
            <person name="Scheremetjew M."/>
            <person name="Finn R."/>
            <person name="Kale V."/>
            <person name="Holt S."/>
            <person name="Cochrane G."/>
            <person name="Meng A."/>
            <person name="Brown T."/>
            <person name="Cohen L."/>
        </authorList>
    </citation>
    <scope>NUCLEOTIDE SEQUENCE</scope>
    <source>
        <strain evidence="5">UTEX LB 2760</strain>
    </source>
</reference>
<dbReference type="SUPFAM" id="SSF81901">
    <property type="entry name" value="HCP-like"/>
    <property type="match status" value="1"/>
</dbReference>
<dbReference type="InterPro" id="IPR008978">
    <property type="entry name" value="HSP20-like_chaperone"/>
</dbReference>
<name>A0A7S0G7P8_9RHOD</name>
<dbReference type="InterPro" id="IPR006597">
    <property type="entry name" value="Sel1-like"/>
</dbReference>
<feature type="domain" description="CS" evidence="4">
    <location>
        <begin position="343"/>
        <end position="436"/>
    </location>
</feature>
<evidence type="ECO:0000256" key="3">
    <source>
        <dbReference type="SAM" id="Phobius"/>
    </source>
</evidence>
<dbReference type="SUPFAM" id="SSF49764">
    <property type="entry name" value="HSP20-like chaperones"/>
    <property type="match status" value="1"/>
</dbReference>
<feature type="compositionally biased region" description="Polar residues" evidence="2">
    <location>
        <begin position="201"/>
        <end position="213"/>
    </location>
</feature>
<dbReference type="EMBL" id="HBEK01025066">
    <property type="protein sequence ID" value="CAD8403764.1"/>
    <property type="molecule type" value="Transcribed_RNA"/>
</dbReference>
<feature type="compositionally biased region" description="Acidic residues" evidence="2">
    <location>
        <begin position="263"/>
        <end position="276"/>
    </location>
</feature>
<dbReference type="Gene3D" id="2.60.40.790">
    <property type="match status" value="1"/>
</dbReference>
<dbReference type="AlphaFoldDB" id="A0A7S0G7P8"/>
<dbReference type="CDD" id="cd06467">
    <property type="entry name" value="p23_NUDC_like"/>
    <property type="match status" value="1"/>
</dbReference>
<feature type="compositionally biased region" description="Polar residues" evidence="2">
    <location>
        <begin position="173"/>
        <end position="186"/>
    </location>
</feature>
<dbReference type="Pfam" id="PF08238">
    <property type="entry name" value="Sel1"/>
    <property type="match status" value="3"/>
</dbReference>
<keyword evidence="3" id="KW-0472">Membrane</keyword>
<dbReference type="InterPro" id="IPR050767">
    <property type="entry name" value="Sel1_AlgK"/>
</dbReference>
<dbReference type="SMART" id="SM00671">
    <property type="entry name" value="SEL1"/>
    <property type="match status" value="3"/>
</dbReference>
<feature type="region of interest" description="Disordered" evidence="2">
    <location>
        <begin position="439"/>
        <end position="459"/>
    </location>
</feature>
<keyword evidence="3" id="KW-1133">Transmembrane helix</keyword>
<comment type="similarity">
    <text evidence="1">Belongs to the sel-1 family.</text>
</comment>
<dbReference type="PROSITE" id="PS51203">
    <property type="entry name" value="CS"/>
    <property type="match status" value="1"/>
</dbReference>
<proteinExistence type="inferred from homology"/>
<feature type="region of interest" description="Disordered" evidence="2">
    <location>
        <begin position="1"/>
        <end position="282"/>
    </location>
</feature>
<dbReference type="GO" id="GO:0036503">
    <property type="term" value="P:ERAD pathway"/>
    <property type="evidence" value="ECO:0007669"/>
    <property type="project" value="TreeGrafter"/>
</dbReference>
<feature type="compositionally biased region" description="Basic and acidic residues" evidence="2">
    <location>
        <begin position="232"/>
        <end position="248"/>
    </location>
</feature>
<evidence type="ECO:0000259" key="4">
    <source>
        <dbReference type="PROSITE" id="PS51203"/>
    </source>
</evidence>
<feature type="compositionally biased region" description="Polar residues" evidence="2">
    <location>
        <begin position="445"/>
        <end position="459"/>
    </location>
</feature>
<sequence>MEIEGEMVVPGTEFEEILSGGPEENGGGNYSKGDSEDDETLVPAKEVMKELEKSDLSSREDRAETEAPGENREAAEPTDVNGIDDNPTEPSESVDADPASEEGPASAEASKATESGTVKVETAATQSAEPADDAETPPSADQADEVSKEAPPQDAKSTADVDAEIPESEKASSTDYQALPQGNPSLNVVDHPTKNEDSDLGRTSSSSIPASTNAEKDEEESANAIHAEPASSEDKKEPAGPEEAEKPDVSPVVSTTQEVPGGEQEEAEDGPLEEEGSVEKTAAEVEALAQDSTTAPAEADIYTRGLNPEEERMLVESAIQSLLESVKSKVQEDAEMEENKSTNSKFEYSWTQNSAAVMIYIPIEAGVRAKDVTVDVSSEAGTINVKQRGRAPLLEGSLHSEVSENGLTWQIEGEDGTRAITIELEKAERKLWSMLVVGDQRDEQSPGQSTSRTSAPLDTELQATESDANEEIIELDVDKMQKANRAFADLEDGETGLEAWEEEELMRELEKEVLESAGEDRMGQDASMHSGEIPLADLLEYYKAIATGKANGVESVEMAAMQVALFYSKGIVVQQDFKEAAGWYEIAAKDKNDIAMFHLGLLYQEGLGVETDVQKAMDWWEKAADLGNANALYNLGVMYINGHGVQQDTYKAIDYFTKAKELDPSLPFPPFAEFGNSSSAPRESMPLTAEEKNQQRENSIQNLRYIFWTTTFVSVAAVTFFGVRYWWKNRL</sequence>
<keyword evidence="3" id="KW-0812">Transmembrane</keyword>
<dbReference type="GO" id="GO:0005789">
    <property type="term" value="C:endoplasmic reticulum membrane"/>
    <property type="evidence" value="ECO:0007669"/>
    <property type="project" value="TreeGrafter"/>
</dbReference>
<gene>
    <name evidence="5" type="ORF">RMAR0315_LOCUS13773</name>
</gene>
<feature type="compositionally biased region" description="Basic and acidic residues" evidence="2">
    <location>
        <begin position="191"/>
        <end position="200"/>
    </location>
</feature>
<feature type="compositionally biased region" description="Basic and acidic residues" evidence="2">
    <location>
        <begin position="46"/>
        <end position="75"/>
    </location>
</feature>
<dbReference type="InterPro" id="IPR007052">
    <property type="entry name" value="CS_dom"/>
</dbReference>
<dbReference type="InterPro" id="IPR011990">
    <property type="entry name" value="TPR-like_helical_dom_sf"/>
</dbReference>
<dbReference type="Pfam" id="PF04969">
    <property type="entry name" value="CS"/>
    <property type="match status" value="1"/>
</dbReference>
<feature type="compositionally biased region" description="Low complexity" evidence="2">
    <location>
        <begin position="101"/>
        <end position="112"/>
    </location>
</feature>
<evidence type="ECO:0000256" key="1">
    <source>
        <dbReference type="ARBA" id="ARBA00038101"/>
    </source>
</evidence>
<accession>A0A7S0G7P8</accession>
<dbReference type="PANTHER" id="PTHR11102">
    <property type="entry name" value="SEL-1-LIKE PROTEIN"/>
    <property type="match status" value="1"/>
</dbReference>
<evidence type="ECO:0000313" key="5">
    <source>
        <dbReference type="EMBL" id="CAD8403764.1"/>
    </source>
</evidence>
<evidence type="ECO:0000256" key="2">
    <source>
        <dbReference type="SAM" id="MobiDB-lite"/>
    </source>
</evidence>
<organism evidence="5">
    <name type="scientific">Rhodosorus marinus</name>
    <dbReference type="NCBI Taxonomy" id="101924"/>
    <lineage>
        <taxon>Eukaryota</taxon>
        <taxon>Rhodophyta</taxon>
        <taxon>Stylonematophyceae</taxon>
        <taxon>Stylonematales</taxon>
        <taxon>Stylonemataceae</taxon>
        <taxon>Rhodosorus</taxon>
    </lineage>
</organism>
<feature type="transmembrane region" description="Helical" evidence="3">
    <location>
        <begin position="705"/>
        <end position="727"/>
    </location>
</feature>
<dbReference type="PANTHER" id="PTHR11102:SF147">
    <property type="entry name" value="SEL1L ADAPTOR SUBUNIT OF ERAD E3 UBIQUITIN LIGASE"/>
    <property type="match status" value="1"/>
</dbReference>